<organism evidence="3 4">
    <name type="scientific">Litchfieldella anticariensis (strain DSM 16096 / CECT 5854 / CIP 108499 / LMG 22089 / FP35)</name>
    <name type="common">Halomonas anticariensis</name>
    <dbReference type="NCBI Taxonomy" id="1121939"/>
    <lineage>
        <taxon>Bacteria</taxon>
        <taxon>Pseudomonadati</taxon>
        <taxon>Pseudomonadota</taxon>
        <taxon>Gammaproteobacteria</taxon>
        <taxon>Oceanospirillales</taxon>
        <taxon>Halomonadaceae</taxon>
        <taxon>Litchfieldella</taxon>
    </lineage>
</organism>
<dbReference type="CDD" id="cd01324">
    <property type="entry name" value="cbb3_Oxidase_CcoQ"/>
    <property type="match status" value="1"/>
</dbReference>
<proteinExistence type="predicted"/>
<keyword evidence="2" id="KW-0472">Membrane</keyword>
<dbReference type="InterPro" id="IPR008621">
    <property type="entry name" value="Cbb3-typ_cyt_oxidase_comp"/>
</dbReference>
<evidence type="ECO:0000256" key="1">
    <source>
        <dbReference type="SAM" id="MobiDB-lite"/>
    </source>
</evidence>
<sequence length="73" mass="8335">MGTFRGIITLLTLISFLGIVWWAYSKRRKKDFDEAAHLPFADDELPNRDNRVSNGEADTRHADSRKDKGDNNA</sequence>
<gene>
    <name evidence="3" type="ORF">L861_21940</name>
</gene>
<keyword evidence="2" id="KW-0812">Transmembrane</keyword>
<feature type="region of interest" description="Disordered" evidence="1">
    <location>
        <begin position="42"/>
        <end position="73"/>
    </location>
</feature>
<dbReference type="EMBL" id="ASTJ01000022">
    <property type="protein sequence ID" value="EPC02974.1"/>
    <property type="molecule type" value="Genomic_DNA"/>
</dbReference>
<evidence type="ECO:0008006" key="5">
    <source>
        <dbReference type="Google" id="ProtNLM"/>
    </source>
</evidence>
<comment type="caution">
    <text evidence="3">The sequence shown here is derived from an EMBL/GenBank/DDBJ whole genome shotgun (WGS) entry which is preliminary data.</text>
</comment>
<name>S2L5J7_LITA3</name>
<dbReference type="Proteomes" id="UP000014463">
    <property type="component" value="Unassembled WGS sequence"/>
</dbReference>
<keyword evidence="4" id="KW-1185">Reference proteome</keyword>
<feature type="transmembrane region" description="Helical" evidence="2">
    <location>
        <begin position="6"/>
        <end position="24"/>
    </location>
</feature>
<evidence type="ECO:0000313" key="4">
    <source>
        <dbReference type="Proteomes" id="UP000014463"/>
    </source>
</evidence>
<reference evidence="3 4" key="1">
    <citation type="journal article" date="2013" name="Genome Announc.">
        <title>Draft genome sequence of the moderately halophilic gammaproteobacterium Halomonas anticariensis FP35.</title>
        <authorList>
            <person name="Tahrioui A."/>
            <person name="Quesada E."/>
            <person name="Llamas I."/>
        </authorList>
    </citation>
    <scope>NUCLEOTIDE SEQUENCE [LARGE SCALE GENOMIC DNA]</scope>
    <source>
        <strain evidence="4">DSM 16096 / CECT 5854 / LMG 22089 / FP35</strain>
    </source>
</reference>
<feature type="compositionally biased region" description="Basic and acidic residues" evidence="1">
    <location>
        <begin position="45"/>
        <end position="73"/>
    </location>
</feature>
<evidence type="ECO:0000313" key="3">
    <source>
        <dbReference type="EMBL" id="EPC02974.1"/>
    </source>
</evidence>
<dbReference type="AlphaFoldDB" id="S2L5J7"/>
<dbReference type="PATRIC" id="fig|1121939.11.peg.1397"/>
<dbReference type="STRING" id="1121939.L861_21940"/>
<evidence type="ECO:0000256" key="2">
    <source>
        <dbReference type="SAM" id="Phobius"/>
    </source>
</evidence>
<dbReference type="eggNOG" id="COG4736">
    <property type="taxonomic scope" value="Bacteria"/>
</dbReference>
<protein>
    <recommendedName>
        <fullName evidence="5">Cytochrome oxidase</fullName>
    </recommendedName>
</protein>
<dbReference type="Pfam" id="PF05545">
    <property type="entry name" value="FixQ"/>
    <property type="match status" value="1"/>
</dbReference>
<keyword evidence="2" id="KW-1133">Transmembrane helix</keyword>
<accession>S2L5J7</accession>